<evidence type="ECO:0000313" key="2">
    <source>
        <dbReference type="Proteomes" id="UP000821865"/>
    </source>
</evidence>
<accession>A0ACB8DZN7</accession>
<protein>
    <submittedName>
        <fullName evidence="1">Uncharacterized protein</fullName>
    </submittedName>
</protein>
<proteinExistence type="predicted"/>
<evidence type="ECO:0000313" key="1">
    <source>
        <dbReference type="EMBL" id="KAH7980097.1"/>
    </source>
</evidence>
<organism evidence="1 2">
    <name type="scientific">Dermacentor silvarum</name>
    <name type="common">Tick</name>
    <dbReference type="NCBI Taxonomy" id="543639"/>
    <lineage>
        <taxon>Eukaryota</taxon>
        <taxon>Metazoa</taxon>
        <taxon>Ecdysozoa</taxon>
        <taxon>Arthropoda</taxon>
        <taxon>Chelicerata</taxon>
        <taxon>Arachnida</taxon>
        <taxon>Acari</taxon>
        <taxon>Parasitiformes</taxon>
        <taxon>Ixodida</taxon>
        <taxon>Ixodoidea</taxon>
        <taxon>Ixodidae</taxon>
        <taxon>Rhipicephalinae</taxon>
        <taxon>Dermacentor</taxon>
    </lineage>
</organism>
<gene>
    <name evidence="1" type="ORF">HPB49_013026</name>
</gene>
<dbReference type="Proteomes" id="UP000821865">
    <property type="component" value="Chromosome 1"/>
</dbReference>
<dbReference type="EMBL" id="CM023470">
    <property type="protein sequence ID" value="KAH7980097.1"/>
    <property type="molecule type" value="Genomic_DNA"/>
</dbReference>
<sequence length="114" mass="12928">MKIRESQGLLPAAEENEDNEPWINVTSRAHRRRLQTRSTAPQLSRTPLKLVLRQSRPTMRKPLQPPLPADDYKFLVRPRNGLQLNNVSPGKLVDAITNEAKLQIGSTGLKIRID</sequence>
<comment type="caution">
    <text evidence="1">The sequence shown here is derived from an EMBL/GenBank/DDBJ whole genome shotgun (WGS) entry which is preliminary data.</text>
</comment>
<name>A0ACB8DZN7_DERSI</name>
<reference evidence="1" key="1">
    <citation type="submission" date="2020-05" db="EMBL/GenBank/DDBJ databases">
        <title>Large-scale comparative analyses of tick genomes elucidate their genetic diversity and vector capacities.</title>
        <authorList>
            <person name="Jia N."/>
            <person name="Wang J."/>
            <person name="Shi W."/>
            <person name="Du L."/>
            <person name="Sun Y."/>
            <person name="Zhan W."/>
            <person name="Jiang J."/>
            <person name="Wang Q."/>
            <person name="Zhang B."/>
            <person name="Ji P."/>
            <person name="Sakyi L.B."/>
            <person name="Cui X."/>
            <person name="Yuan T."/>
            <person name="Jiang B."/>
            <person name="Yang W."/>
            <person name="Lam T.T.-Y."/>
            <person name="Chang Q."/>
            <person name="Ding S."/>
            <person name="Wang X."/>
            <person name="Zhu J."/>
            <person name="Ruan X."/>
            <person name="Zhao L."/>
            <person name="Wei J."/>
            <person name="Que T."/>
            <person name="Du C."/>
            <person name="Cheng J."/>
            <person name="Dai P."/>
            <person name="Han X."/>
            <person name="Huang E."/>
            <person name="Gao Y."/>
            <person name="Liu J."/>
            <person name="Shao H."/>
            <person name="Ye R."/>
            <person name="Li L."/>
            <person name="Wei W."/>
            <person name="Wang X."/>
            <person name="Wang C."/>
            <person name="Yang T."/>
            <person name="Huo Q."/>
            <person name="Li W."/>
            <person name="Guo W."/>
            <person name="Chen H."/>
            <person name="Zhou L."/>
            <person name="Ni X."/>
            <person name="Tian J."/>
            <person name="Zhou Y."/>
            <person name="Sheng Y."/>
            <person name="Liu T."/>
            <person name="Pan Y."/>
            <person name="Xia L."/>
            <person name="Li J."/>
            <person name="Zhao F."/>
            <person name="Cao W."/>
        </authorList>
    </citation>
    <scope>NUCLEOTIDE SEQUENCE</scope>
    <source>
        <strain evidence="1">Dsil-2018</strain>
    </source>
</reference>
<keyword evidence="2" id="KW-1185">Reference proteome</keyword>